<sequence length="385" mass="39543">MRRAVPLLNLSLRGLLLRRGRSLLTALSVAVAVTGLTVFLSLGAGLRRAVDAQVGSIRPQLQVSRSGPLQALAPPPNLSGEVLAQVEAQRVPLGLKHVTPVLLAGQDRAGLHLTLYGIPAAAGFGRVYPYARVARGRGLEARDEGAEVAVLGDRAARHLAAGVGDRVPLAGGTRARVVGILAPTGTLTDAFVVAPLRTLQRALRVPGLISLVAVEVGKEEDVPRVERVLLERVDAEVQTQQGFREVLARLLGSAEVLQRVLAGVALLVGFLSVLTTLTMTGHERRAELAGLRALGLRPLGAAGLIVFDGVLLAGAGGVAGSLAGGLLAGGLGVLTERGLGVRAAVMTPGVLLAVLLVGALIGLLAALPVAWAVGRQPIPEALRSA</sequence>
<geneLocation type="plasmid" evidence="9 10">
    <name>pDAETH-2</name>
</geneLocation>
<proteinExistence type="predicted"/>
<evidence type="ECO:0008006" key="11">
    <source>
        <dbReference type="Google" id="ProtNLM"/>
    </source>
</evidence>
<keyword evidence="4 6" id="KW-1133">Transmembrane helix</keyword>
<feature type="transmembrane region" description="Helical" evidence="6">
    <location>
        <begin position="260"/>
        <end position="280"/>
    </location>
</feature>
<accession>A0ABN6RMD6</accession>
<feature type="domain" description="ABC3 transporter permease C-terminal" evidence="7">
    <location>
        <begin position="260"/>
        <end position="377"/>
    </location>
</feature>
<keyword evidence="9" id="KW-0614">Plasmid</keyword>
<dbReference type="EMBL" id="AP026562">
    <property type="protein sequence ID" value="BDP43950.1"/>
    <property type="molecule type" value="Genomic_DNA"/>
</dbReference>
<keyword evidence="5 6" id="KW-0472">Membrane</keyword>
<feature type="transmembrane region" description="Helical" evidence="6">
    <location>
        <begin position="349"/>
        <end position="373"/>
    </location>
</feature>
<dbReference type="InterPro" id="IPR025857">
    <property type="entry name" value="MacB_PCD"/>
</dbReference>
<evidence type="ECO:0000313" key="10">
    <source>
        <dbReference type="Proteomes" id="UP001064971"/>
    </source>
</evidence>
<protein>
    <recommendedName>
        <fullName evidence="11">ABC transporter permease</fullName>
    </recommendedName>
</protein>
<evidence type="ECO:0000256" key="3">
    <source>
        <dbReference type="ARBA" id="ARBA00022692"/>
    </source>
</evidence>
<comment type="subcellular location">
    <subcellularLocation>
        <location evidence="1">Cell membrane</location>
        <topology evidence="1">Multi-pass membrane protein</topology>
    </subcellularLocation>
</comment>
<evidence type="ECO:0000259" key="7">
    <source>
        <dbReference type="Pfam" id="PF02687"/>
    </source>
</evidence>
<dbReference type="PANTHER" id="PTHR43738:SF2">
    <property type="entry name" value="ABC TRANSPORTER PERMEASE"/>
    <property type="match status" value="1"/>
</dbReference>
<evidence type="ECO:0000256" key="4">
    <source>
        <dbReference type="ARBA" id="ARBA00022989"/>
    </source>
</evidence>
<evidence type="ECO:0000256" key="2">
    <source>
        <dbReference type="ARBA" id="ARBA00022475"/>
    </source>
</evidence>
<name>A0ABN6RMD6_9DEIO</name>
<dbReference type="InterPro" id="IPR003838">
    <property type="entry name" value="ABC3_permease_C"/>
</dbReference>
<dbReference type="Proteomes" id="UP001064971">
    <property type="component" value="Plasmid pDAETH-2"/>
</dbReference>
<evidence type="ECO:0000256" key="6">
    <source>
        <dbReference type="SAM" id="Phobius"/>
    </source>
</evidence>
<dbReference type="Pfam" id="PF12704">
    <property type="entry name" value="MacB_PCD"/>
    <property type="match status" value="1"/>
</dbReference>
<keyword evidence="2" id="KW-1003">Cell membrane</keyword>
<keyword evidence="10" id="KW-1185">Reference proteome</keyword>
<reference evidence="9" key="1">
    <citation type="submission" date="2022-07" db="EMBL/GenBank/DDBJ databases">
        <title>Complete Genome Sequence of the Radioresistant Bacterium Deinococcus aetherius ST0316, Isolated from the Air Dust collected in Lower Stratosphere above Japan.</title>
        <authorList>
            <person name="Satoh K."/>
            <person name="Hagiwara K."/>
            <person name="Katsumata K."/>
            <person name="Kubo A."/>
            <person name="Yokobori S."/>
            <person name="Yamagishi A."/>
            <person name="Oono Y."/>
            <person name="Narumi I."/>
        </authorList>
    </citation>
    <scope>NUCLEOTIDE SEQUENCE</scope>
    <source>
        <strain evidence="9">ST0316</strain>
        <plasmid evidence="9">pDAETH-2</plasmid>
    </source>
</reference>
<evidence type="ECO:0000256" key="1">
    <source>
        <dbReference type="ARBA" id="ARBA00004651"/>
    </source>
</evidence>
<feature type="domain" description="MacB-like periplasmic core" evidence="8">
    <location>
        <begin position="22"/>
        <end position="227"/>
    </location>
</feature>
<gene>
    <name evidence="9" type="ORF">DAETH_39190</name>
</gene>
<dbReference type="InterPro" id="IPR051125">
    <property type="entry name" value="ABC-4/HrtB_transporter"/>
</dbReference>
<dbReference type="PANTHER" id="PTHR43738">
    <property type="entry name" value="ABC TRANSPORTER, MEMBRANE PROTEIN"/>
    <property type="match status" value="1"/>
</dbReference>
<evidence type="ECO:0000256" key="5">
    <source>
        <dbReference type="ARBA" id="ARBA00023136"/>
    </source>
</evidence>
<organism evidence="9 10">
    <name type="scientific">Deinococcus aetherius</name>
    <dbReference type="NCBI Taxonomy" id="200252"/>
    <lineage>
        <taxon>Bacteria</taxon>
        <taxon>Thermotogati</taxon>
        <taxon>Deinococcota</taxon>
        <taxon>Deinococci</taxon>
        <taxon>Deinococcales</taxon>
        <taxon>Deinococcaceae</taxon>
        <taxon>Deinococcus</taxon>
    </lineage>
</organism>
<keyword evidence="3 6" id="KW-0812">Transmembrane</keyword>
<dbReference type="Pfam" id="PF02687">
    <property type="entry name" value="FtsX"/>
    <property type="match status" value="1"/>
</dbReference>
<evidence type="ECO:0000259" key="8">
    <source>
        <dbReference type="Pfam" id="PF12704"/>
    </source>
</evidence>
<evidence type="ECO:0000313" key="9">
    <source>
        <dbReference type="EMBL" id="BDP43950.1"/>
    </source>
</evidence>
<dbReference type="RefSeq" id="WP_264778318.1">
    <property type="nucleotide sequence ID" value="NZ_AP026562.1"/>
</dbReference>
<feature type="transmembrane region" description="Helical" evidence="6">
    <location>
        <begin position="301"/>
        <end position="329"/>
    </location>
</feature>